<dbReference type="PROSITE" id="PS50075">
    <property type="entry name" value="CARRIER"/>
    <property type="match status" value="1"/>
</dbReference>
<dbReference type="SUPFAM" id="SSF47336">
    <property type="entry name" value="ACP-like"/>
    <property type="match status" value="1"/>
</dbReference>
<dbReference type="InterPro" id="IPR045851">
    <property type="entry name" value="AMP-bd_C_sf"/>
</dbReference>
<dbReference type="RefSeq" id="WP_344538486.1">
    <property type="nucleotide sequence ID" value="NZ_BAAATD010000001.1"/>
</dbReference>
<dbReference type="Gene3D" id="3.30.559.10">
    <property type="entry name" value="Chloramphenicol acetyltransferase-like domain"/>
    <property type="match status" value="1"/>
</dbReference>
<protein>
    <recommendedName>
        <fullName evidence="5">Carrier domain-containing protein</fullName>
    </recommendedName>
</protein>
<gene>
    <name evidence="6" type="ORF">GCM10010411_12580</name>
</gene>
<dbReference type="SMART" id="SM00823">
    <property type="entry name" value="PKS_PP"/>
    <property type="match status" value="1"/>
</dbReference>
<evidence type="ECO:0000313" key="6">
    <source>
        <dbReference type="EMBL" id="GAA2581463.1"/>
    </source>
</evidence>
<dbReference type="Pfam" id="PF00550">
    <property type="entry name" value="PP-binding"/>
    <property type="match status" value="1"/>
</dbReference>
<dbReference type="InterPro" id="IPR025110">
    <property type="entry name" value="AMP-bd_C"/>
</dbReference>
<evidence type="ECO:0000259" key="5">
    <source>
        <dbReference type="PROSITE" id="PS50075"/>
    </source>
</evidence>
<dbReference type="InterPro" id="IPR009081">
    <property type="entry name" value="PP-bd_ACP"/>
</dbReference>
<keyword evidence="2" id="KW-0596">Phosphopantetheine</keyword>
<organism evidence="6 7">
    <name type="scientific">Actinomadura fulvescens</name>
    <dbReference type="NCBI Taxonomy" id="46160"/>
    <lineage>
        <taxon>Bacteria</taxon>
        <taxon>Bacillati</taxon>
        <taxon>Actinomycetota</taxon>
        <taxon>Actinomycetes</taxon>
        <taxon>Streptosporangiales</taxon>
        <taxon>Thermomonosporaceae</taxon>
        <taxon>Actinomadura</taxon>
    </lineage>
</organism>
<dbReference type="InterPro" id="IPR020845">
    <property type="entry name" value="AMP-binding_CS"/>
</dbReference>
<dbReference type="Gene3D" id="3.40.50.12780">
    <property type="entry name" value="N-terminal domain of ligase-like"/>
    <property type="match status" value="1"/>
</dbReference>
<dbReference type="Pfam" id="PF13193">
    <property type="entry name" value="AMP-binding_C"/>
    <property type="match status" value="1"/>
</dbReference>
<dbReference type="Pfam" id="PF00668">
    <property type="entry name" value="Condensation"/>
    <property type="match status" value="1"/>
</dbReference>
<dbReference type="CDD" id="cd19531">
    <property type="entry name" value="LCL_NRPS-like"/>
    <property type="match status" value="1"/>
</dbReference>
<evidence type="ECO:0000313" key="7">
    <source>
        <dbReference type="Proteomes" id="UP001501509"/>
    </source>
</evidence>
<sequence length="1098" mass="116063">MTDALSGPARLSPDERERLLDSLQDRAAGTSGGLRARPRTGPAPASYAQRRLWFLERLDPGGSAYNVPVALRLRGPLDVRALDRALQAVVRRHEVLRTTLREVDGEPVQVVAAESAVRLEHAAPEDRADVPGWISRESFAPFDLAEGPLLRCVLLAEAADRHVLLLVAHHAVIDGWSYGVLLQELDEHYRAYVAGREPEVPALPLQYSDYAEWQRSRPAEELEADLSYWRDHLAGAPSVLDLPHDGDASGGGPFAGALVSTELGPELTARVRGLAASSNATPFMVLTAAFGALLGRLAGTEDVVVGAPVAGRTRPELQSLVGYFLNTVALRVDLSGGPGLRALLARVRSAAMDAFAHGDVPFEQVVEAVQPDRSTTHTPIYQVLINQTSTVPLPSGLGDLEVETLDLDDPPSKLPFTVYVRENEDGLGLDALFQTARFSAERVSGMLGQLVHLLDHCTAEPDAPIAACSLVTPATSAVLPDPAMPLARDAQPPVTELIEEWVRTTPGHTAVECGALSWSYADFWERVRALRDLLPGGRAVVAVTGRRSPGLVAAMAAVLTGGGVLLTLDPRLPRLRRQLMLTESGASCLVIAGDDDPQVGTDGLTVVRVGPETGAATSEQSGGPASTAGDPEAAYLFFTSGTTGTPKAVLGRRDGLTHFLRWQRDTFGVGPDDRCAHLTGLSFDVVLRDVLLPLTSGATLCVPEGGDDLPPARCLAWLEERRVTVVHTVPALADAWLAERQGENAALRVTFFAGEPLTGELAGAWRAATGGGTVVNLYGPTETTLAKLAHLVPDDCHPGVQPVGTPIPGGQALVLNSAGVACGVGEVGEIVLRTPYRSLGYANQPESPAWRVNPATGDPDDLLYATGDLGRFRPGGLLDILGRADRQVKIRGVRIEPDEVAATITRHPVIDRAAVTAAPDAAGTRRLVAYLVAPGRTQATEAQLRGYLGKRLPAELVPGSFVFVDELPLTANGKVDWRALPPPEEIDGPVAAAYVAPRTETERTVASITAELLRRDRVGAHDDFFVLGGHSLLAMRLVARLAAAFGVTPPLRAIFEAPTVEGIAATVTAAVAAAEAGEAVPSGDPAGPIGRAERGGGR</sequence>
<dbReference type="SUPFAM" id="SSF56801">
    <property type="entry name" value="Acetyl-CoA synthetase-like"/>
    <property type="match status" value="1"/>
</dbReference>
<dbReference type="Pfam" id="PF00501">
    <property type="entry name" value="AMP-binding"/>
    <property type="match status" value="1"/>
</dbReference>
<evidence type="ECO:0000256" key="2">
    <source>
        <dbReference type="ARBA" id="ARBA00022450"/>
    </source>
</evidence>
<evidence type="ECO:0000256" key="3">
    <source>
        <dbReference type="ARBA" id="ARBA00022553"/>
    </source>
</evidence>
<accession>A0ABN3PE98</accession>
<dbReference type="PROSITE" id="PS00455">
    <property type="entry name" value="AMP_BINDING"/>
    <property type="match status" value="1"/>
</dbReference>
<dbReference type="InterPro" id="IPR042099">
    <property type="entry name" value="ANL_N_sf"/>
</dbReference>
<dbReference type="CDD" id="cd05930">
    <property type="entry name" value="A_NRPS"/>
    <property type="match status" value="1"/>
</dbReference>
<dbReference type="InterPro" id="IPR029058">
    <property type="entry name" value="AB_hydrolase_fold"/>
</dbReference>
<dbReference type="PANTHER" id="PTHR45527">
    <property type="entry name" value="NONRIBOSOMAL PEPTIDE SYNTHETASE"/>
    <property type="match status" value="1"/>
</dbReference>
<comment type="cofactor">
    <cofactor evidence="1">
        <name>pantetheine 4'-phosphate</name>
        <dbReference type="ChEBI" id="CHEBI:47942"/>
    </cofactor>
</comment>
<dbReference type="Proteomes" id="UP001501509">
    <property type="component" value="Unassembled WGS sequence"/>
</dbReference>
<comment type="caution">
    <text evidence="6">The sequence shown here is derived from an EMBL/GenBank/DDBJ whole genome shotgun (WGS) entry which is preliminary data.</text>
</comment>
<dbReference type="PANTHER" id="PTHR45527:SF1">
    <property type="entry name" value="FATTY ACID SYNTHASE"/>
    <property type="match status" value="1"/>
</dbReference>
<keyword evidence="7" id="KW-1185">Reference proteome</keyword>
<dbReference type="EMBL" id="BAAATD010000001">
    <property type="protein sequence ID" value="GAA2581463.1"/>
    <property type="molecule type" value="Genomic_DNA"/>
</dbReference>
<reference evidence="6 7" key="1">
    <citation type="journal article" date="2019" name="Int. J. Syst. Evol. Microbiol.">
        <title>The Global Catalogue of Microorganisms (GCM) 10K type strain sequencing project: providing services to taxonomists for standard genome sequencing and annotation.</title>
        <authorList>
            <consortium name="The Broad Institute Genomics Platform"/>
            <consortium name="The Broad Institute Genome Sequencing Center for Infectious Disease"/>
            <person name="Wu L."/>
            <person name="Ma J."/>
        </authorList>
    </citation>
    <scope>NUCLEOTIDE SEQUENCE [LARGE SCALE GENOMIC DNA]</scope>
    <source>
        <strain evidence="6 7">JCM 6833</strain>
    </source>
</reference>
<feature type="region of interest" description="Disordered" evidence="4">
    <location>
        <begin position="1076"/>
        <end position="1098"/>
    </location>
</feature>
<proteinExistence type="predicted"/>
<dbReference type="InterPro" id="IPR036736">
    <property type="entry name" value="ACP-like_sf"/>
</dbReference>
<dbReference type="InterPro" id="IPR023213">
    <property type="entry name" value="CAT-like_dom_sf"/>
</dbReference>
<feature type="domain" description="Carrier" evidence="5">
    <location>
        <begin position="996"/>
        <end position="1071"/>
    </location>
</feature>
<name>A0ABN3PE98_9ACTN</name>
<dbReference type="Gene3D" id="3.30.300.30">
    <property type="match status" value="1"/>
</dbReference>
<dbReference type="InterPro" id="IPR020806">
    <property type="entry name" value="PKS_PP-bd"/>
</dbReference>
<keyword evidence="3" id="KW-0597">Phosphoprotein</keyword>
<dbReference type="Gene3D" id="3.30.559.30">
    <property type="entry name" value="Nonribosomal peptide synthetase, condensation domain"/>
    <property type="match status" value="1"/>
</dbReference>
<evidence type="ECO:0000256" key="1">
    <source>
        <dbReference type="ARBA" id="ARBA00001957"/>
    </source>
</evidence>
<dbReference type="Gene3D" id="3.40.50.1820">
    <property type="entry name" value="alpha/beta hydrolase"/>
    <property type="match status" value="1"/>
</dbReference>
<dbReference type="InterPro" id="IPR000873">
    <property type="entry name" value="AMP-dep_synth/lig_dom"/>
</dbReference>
<evidence type="ECO:0000256" key="4">
    <source>
        <dbReference type="SAM" id="MobiDB-lite"/>
    </source>
</evidence>
<dbReference type="SUPFAM" id="SSF52777">
    <property type="entry name" value="CoA-dependent acyltransferases"/>
    <property type="match status" value="2"/>
</dbReference>
<dbReference type="InterPro" id="IPR001242">
    <property type="entry name" value="Condensation_dom"/>
</dbReference>